<keyword evidence="16" id="KW-1185">Reference proteome</keyword>
<dbReference type="InterPro" id="IPR006146">
    <property type="entry name" value="5'-Nucleotdase_CS"/>
</dbReference>
<organism evidence="15 16">
    <name type="scientific">Rhodnius prolixus</name>
    <name type="common">Triatomid bug</name>
    <dbReference type="NCBI Taxonomy" id="13249"/>
    <lineage>
        <taxon>Eukaryota</taxon>
        <taxon>Metazoa</taxon>
        <taxon>Ecdysozoa</taxon>
        <taxon>Arthropoda</taxon>
        <taxon>Hexapoda</taxon>
        <taxon>Insecta</taxon>
        <taxon>Pterygota</taxon>
        <taxon>Neoptera</taxon>
        <taxon>Paraneoptera</taxon>
        <taxon>Hemiptera</taxon>
        <taxon>Heteroptera</taxon>
        <taxon>Panheteroptera</taxon>
        <taxon>Cimicomorpha</taxon>
        <taxon>Reduviidae</taxon>
        <taxon>Triatominae</taxon>
        <taxon>Rhodnius</taxon>
    </lineage>
</organism>
<evidence type="ECO:0000256" key="11">
    <source>
        <dbReference type="ARBA" id="ARBA00023240"/>
    </source>
</evidence>
<keyword evidence="8 12" id="KW-0732">Signal</keyword>
<evidence type="ECO:0000256" key="4">
    <source>
        <dbReference type="ARBA" id="ARBA00022442"/>
    </source>
</evidence>
<dbReference type="InterPro" id="IPR004843">
    <property type="entry name" value="Calcineurin-like_PHP"/>
</dbReference>
<keyword evidence="9 12" id="KW-0547">Nucleotide-binding</keyword>
<evidence type="ECO:0000256" key="7">
    <source>
        <dbReference type="ARBA" id="ARBA00022723"/>
    </source>
</evidence>
<dbReference type="Gene3D" id="3.90.780.10">
    <property type="entry name" value="5'-Nucleotidase, C-terminal domain"/>
    <property type="match status" value="1"/>
</dbReference>
<evidence type="ECO:0000256" key="12">
    <source>
        <dbReference type="RuleBase" id="RU362119"/>
    </source>
</evidence>
<evidence type="ECO:0000256" key="3">
    <source>
        <dbReference type="ARBA" id="ARBA00006654"/>
    </source>
</evidence>
<dbReference type="GO" id="GO:0006196">
    <property type="term" value="P:AMP catabolic process"/>
    <property type="evidence" value="ECO:0007669"/>
    <property type="project" value="TreeGrafter"/>
</dbReference>
<evidence type="ECO:0000313" key="15">
    <source>
        <dbReference type="EnsemblMetazoa" id="RPRC006751-PA"/>
    </source>
</evidence>
<dbReference type="OMA" id="PERENRM"/>
<keyword evidence="5" id="KW-0964">Secreted</keyword>
<dbReference type="InterPro" id="IPR029052">
    <property type="entry name" value="Metallo-depent_PP-like"/>
</dbReference>
<evidence type="ECO:0000259" key="13">
    <source>
        <dbReference type="Pfam" id="PF00149"/>
    </source>
</evidence>
<dbReference type="GO" id="GO:0046872">
    <property type="term" value="F:metal ion binding"/>
    <property type="evidence" value="ECO:0007669"/>
    <property type="project" value="UniProtKB-KW"/>
</dbReference>
<protein>
    <submittedName>
        <fullName evidence="15">Uncharacterized protein</fullName>
    </submittedName>
</protein>
<dbReference type="Gene3D" id="3.60.21.10">
    <property type="match status" value="1"/>
</dbReference>
<evidence type="ECO:0000256" key="9">
    <source>
        <dbReference type="ARBA" id="ARBA00022741"/>
    </source>
</evidence>
<feature type="domain" description="5'-Nucleotidase C-terminal" evidence="14">
    <location>
        <begin position="349"/>
        <end position="515"/>
    </location>
</feature>
<dbReference type="GO" id="GO:0090729">
    <property type="term" value="F:toxin activity"/>
    <property type="evidence" value="ECO:0007669"/>
    <property type="project" value="UniProtKB-KW"/>
</dbReference>
<feature type="signal peptide" evidence="12">
    <location>
        <begin position="1"/>
        <end position="17"/>
    </location>
</feature>
<dbReference type="FunFam" id="3.60.21.10:FF:000020">
    <property type="entry name" value="NT5E isoform 4"/>
    <property type="match status" value="1"/>
</dbReference>
<keyword evidence="7" id="KW-0479">Metal-binding</keyword>
<name>T1HRT1_RHOPR</name>
<evidence type="ECO:0000256" key="6">
    <source>
        <dbReference type="ARBA" id="ARBA00022656"/>
    </source>
</evidence>
<dbReference type="EMBL" id="ACPB03012157">
    <property type="status" value="NOT_ANNOTATED_CDS"/>
    <property type="molecule type" value="Genomic_DNA"/>
</dbReference>
<evidence type="ECO:0000256" key="5">
    <source>
        <dbReference type="ARBA" id="ARBA00022525"/>
    </source>
</evidence>
<dbReference type="Proteomes" id="UP000015103">
    <property type="component" value="Unassembled WGS sequence"/>
</dbReference>
<dbReference type="InterPro" id="IPR036907">
    <property type="entry name" value="5'-Nucleotdase_C_sf"/>
</dbReference>
<evidence type="ECO:0000256" key="1">
    <source>
        <dbReference type="ARBA" id="ARBA00000815"/>
    </source>
</evidence>
<evidence type="ECO:0000259" key="14">
    <source>
        <dbReference type="Pfam" id="PF02872"/>
    </source>
</evidence>
<keyword evidence="4" id="KW-1201">Platelet aggregation inhibiting toxin</keyword>
<dbReference type="PROSITE" id="PS00785">
    <property type="entry name" value="5_NUCLEOTIDASE_1"/>
    <property type="match status" value="1"/>
</dbReference>
<comment type="catalytic activity">
    <reaction evidence="1">
        <text>a ribonucleoside 5'-phosphate + H2O = a ribonucleoside + phosphate</text>
        <dbReference type="Rhea" id="RHEA:12484"/>
        <dbReference type="ChEBI" id="CHEBI:15377"/>
        <dbReference type="ChEBI" id="CHEBI:18254"/>
        <dbReference type="ChEBI" id="CHEBI:43474"/>
        <dbReference type="ChEBI" id="CHEBI:58043"/>
        <dbReference type="EC" id="3.1.3.5"/>
    </reaction>
</comment>
<accession>T1HRT1</accession>
<dbReference type="PRINTS" id="PR01607">
    <property type="entry name" value="APYRASEFAMLY"/>
</dbReference>
<dbReference type="PROSITE" id="PS51257">
    <property type="entry name" value="PROKAR_LIPOPROTEIN"/>
    <property type="match status" value="1"/>
</dbReference>
<dbReference type="GO" id="GO:0008253">
    <property type="term" value="F:5'-nucleotidase activity"/>
    <property type="evidence" value="ECO:0007669"/>
    <property type="project" value="UniProtKB-EC"/>
</dbReference>
<dbReference type="InterPro" id="IPR006179">
    <property type="entry name" value="5_nucleotidase/apyrase"/>
</dbReference>
<dbReference type="CDD" id="cd07409">
    <property type="entry name" value="MPP_CD73_N"/>
    <property type="match status" value="1"/>
</dbReference>
<feature type="chain" id="PRO_5036530388" evidence="12">
    <location>
        <begin position="18"/>
        <end position="542"/>
    </location>
</feature>
<evidence type="ECO:0000256" key="8">
    <source>
        <dbReference type="ARBA" id="ARBA00022729"/>
    </source>
</evidence>
<evidence type="ECO:0000313" key="16">
    <source>
        <dbReference type="Proteomes" id="UP000015103"/>
    </source>
</evidence>
<dbReference type="PANTHER" id="PTHR11575">
    <property type="entry name" value="5'-NUCLEOTIDASE-RELATED"/>
    <property type="match status" value="1"/>
</dbReference>
<dbReference type="FunFam" id="3.90.780.10:FF:000004">
    <property type="entry name" value="UDP-sugar hydrolase, putative"/>
    <property type="match status" value="1"/>
</dbReference>
<dbReference type="InterPro" id="IPR008334">
    <property type="entry name" value="5'-Nucleotdase_C"/>
</dbReference>
<dbReference type="InParanoid" id="T1HRT1"/>
<dbReference type="AlphaFoldDB" id="T1HRT1"/>
<dbReference type="SUPFAM" id="SSF55816">
    <property type="entry name" value="5'-nucleotidase (syn. UDP-sugar hydrolase), C-terminal domain"/>
    <property type="match status" value="1"/>
</dbReference>
<dbReference type="HOGENOM" id="CLU_005854_7_1_1"/>
<dbReference type="GO" id="GO:0005615">
    <property type="term" value="C:extracellular space"/>
    <property type="evidence" value="ECO:0007669"/>
    <property type="project" value="UniProtKB-ARBA"/>
</dbReference>
<dbReference type="Pfam" id="PF02872">
    <property type="entry name" value="5_nucleotid_C"/>
    <property type="match status" value="1"/>
</dbReference>
<dbReference type="SUPFAM" id="SSF56300">
    <property type="entry name" value="Metallo-dependent phosphatases"/>
    <property type="match status" value="1"/>
</dbReference>
<feature type="domain" description="Calcineurin-like phosphoesterase" evidence="13">
    <location>
        <begin position="28"/>
        <end position="243"/>
    </location>
</feature>
<keyword evidence="6" id="KW-0800">Toxin</keyword>
<evidence type="ECO:0000256" key="10">
    <source>
        <dbReference type="ARBA" id="ARBA00022801"/>
    </source>
</evidence>
<evidence type="ECO:0000256" key="2">
    <source>
        <dbReference type="ARBA" id="ARBA00004613"/>
    </source>
</evidence>
<keyword evidence="11" id="KW-1199">Hemostasis impairing toxin</keyword>
<dbReference type="GO" id="GO:0005886">
    <property type="term" value="C:plasma membrane"/>
    <property type="evidence" value="ECO:0007669"/>
    <property type="project" value="TreeGrafter"/>
</dbReference>
<proteinExistence type="inferred from homology"/>
<dbReference type="VEuPathDB" id="VectorBase:RPRC006751"/>
<keyword evidence="10 12" id="KW-0378">Hydrolase</keyword>
<dbReference type="EnsemblMetazoa" id="RPRC006751-RA">
    <property type="protein sequence ID" value="RPRC006751-PA"/>
    <property type="gene ID" value="RPRC006751"/>
</dbReference>
<dbReference type="GO" id="GO:0000166">
    <property type="term" value="F:nucleotide binding"/>
    <property type="evidence" value="ECO:0007669"/>
    <property type="project" value="UniProtKB-KW"/>
</dbReference>
<dbReference type="FunCoup" id="T1HRT1">
    <property type="interactions" value="134"/>
</dbReference>
<sequence length="542" mass="60891">MCLKSGIFLWFISFSCSIAVLNAEFSLTIIHTNDMHSRMEEINARTGKCDKKKEEPCYGGFARVAHEAARIKSETKNTLFLNAGDTYQGTPLHTFFKYKMLVPLMKKLKIDVMSLGNHEFDDGIAGLAPYLKQVKIPVVACNIDTTKEPSLNEKTSLKKYHMLKVGKVKIAVIGYILPDTKFLSSTGDVEFMDEVKMIKKYALEAKKSHQAKLVFAVGHSGIEIDQKIAREVPEVDVVVGGHTDTFLYTGKKPDRETPYGPYPLNVTQPGEDGKVVPVVQAYGYTKYLGRLDLVWDNDYKLISATGNPILLDSSKGKDQEVEEEISKWTTNLTAQLEMKKGSTRVNLNGDCRFYECNVGNFITDAIANYVVKETDVKKGSKWTDAPIAILNSGSFRTSIPRTEIVTFGSILTMIPFTKQLVRLNMYGSILMKALHRSIERYDPERKLGRGEFLQMSGMKVRYVQLENGSLAVDRAYVLCGDCQVPKYSTLDVQKNYTVVTTSFVADGGDGFYMFKNETIREHTYKDDLTVVASYLELMSPIY</sequence>
<reference evidence="15" key="1">
    <citation type="submission" date="2015-05" db="UniProtKB">
        <authorList>
            <consortium name="EnsemblMetazoa"/>
        </authorList>
    </citation>
    <scope>IDENTIFICATION</scope>
</reference>
<dbReference type="eggNOG" id="KOG4419">
    <property type="taxonomic scope" value="Eukaryota"/>
</dbReference>
<comment type="similarity">
    <text evidence="3 12">Belongs to the 5'-nucleotidase family.</text>
</comment>
<dbReference type="PANTHER" id="PTHR11575:SF24">
    <property type="entry name" value="5'-NUCLEOTIDASE"/>
    <property type="match status" value="1"/>
</dbReference>
<dbReference type="Pfam" id="PF00149">
    <property type="entry name" value="Metallophos"/>
    <property type="match status" value="1"/>
</dbReference>
<comment type="subcellular location">
    <subcellularLocation>
        <location evidence="2">Secreted</location>
    </subcellularLocation>
</comment>
<dbReference type="STRING" id="13249.T1HRT1"/>